<accession>A0AC35TXF0</accession>
<evidence type="ECO:0000313" key="1">
    <source>
        <dbReference type="Proteomes" id="UP000095286"/>
    </source>
</evidence>
<dbReference type="WBParaSite" id="RSKR_0000542000.1">
    <property type="protein sequence ID" value="RSKR_0000542000.1"/>
    <property type="gene ID" value="RSKR_0000542000"/>
</dbReference>
<sequence length="548" mass="61291">MLLLVETLLLLSTLFFPPVFFAVIVVILLASFGKSMGLRERYVSTLMRIFAWGATLNTRAEAPRKIRMFIGDCDDLLSTDEENLSSDNELPTNGVEESGNSRRRSTSTLPPTDYSPKADSGIGMSESVLSRVNSSSSITLKKRTSSNASIIQREATMNFEHDYLDINQETYVSSRGWAAITDSLDFMKAGIEAIIEDEVTSRFEAEHLVCWNMLTRTSLSFNQFINWKLSVLSFGGFLFRYLILLPFRMVLFFIGLTSLVFSTFLVALIPNSSFKRTAYSKSMLFSHRILSRSVSAIIHIHNPENKTKGGGVCVANHTSPMDVMILGTDNCYAMIGQQHGGTIGLFQNAFSRGSSHIWFERSEAKDRCLVRKRLKEHVEDPTKLPILIFPEGTCINNTSVMMFKKGSFEIGATIYPIAMKYDSLLGDAFWNSSQQSCSNYILRLLTSWAIICDVWYLPPMTRAPDESAIDFAGRVKKAIALQGGLIDLEWDGSLKRSKVPEKMITKQRAKYSRKLSRYCSTCEGDVAAGLEGREVEDGGKESNLILSD</sequence>
<name>A0AC35TXF0_9BILA</name>
<proteinExistence type="predicted"/>
<organism evidence="1 2">
    <name type="scientific">Rhabditophanes sp. KR3021</name>
    <dbReference type="NCBI Taxonomy" id="114890"/>
    <lineage>
        <taxon>Eukaryota</taxon>
        <taxon>Metazoa</taxon>
        <taxon>Ecdysozoa</taxon>
        <taxon>Nematoda</taxon>
        <taxon>Chromadorea</taxon>
        <taxon>Rhabditida</taxon>
        <taxon>Tylenchina</taxon>
        <taxon>Panagrolaimomorpha</taxon>
        <taxon>Strongyloidoidea</taxon>
        <taxon>Alloionematidae</taxon>
        <taxon>Rhabditophanes</taxon>
    </lineage>
</organism>
<reference evidence="2" key="1">
    <citation type="submission" date="2016-11" db="UniProtKB">
        <authorList>
            <consortium name="WormBaseParasite"/>
        </authorList>
    </citation>
    <scope>IDENTIFICATION</scope>
    <source>
        <strain evidence="2">KR3021</strain>
    </source>
</reference>
<dbReference type="Proteomes" id="UP000095286">
    <property type="component" value="Unplaced"/>
</dbReference>
<evidence type="ECO:0000313" key="2">
    <source>
        <dbReference type="WBParaSite" id="RSKR_0000542000.1"/>
    </source>
</evidence>
<protein>
    <submittedName>
        <fullName evidence="2">PlsC domain-containing protein</fullName>
    </submittedName>
</protein>